<dbReference type="Proteomes" id="UP000238157">
    <property type="component" value="Unassembled WGS sequence"/>
</dbReference>
<proteinExistence type="predicted"/>
<keyword evidence="1" id="KW-0812">Transmembrane</keyword>
<dbReference type="AlphaFoldDB" id="A0A2T0WN28"/>
<protein>
    <recommendedName>
        <fullName evidence="4">Alpha-1,2-mannosyltransferase</fullName>
    </recommendedName>
</protein>
<feature type="transmembrane region" description="Helical" evidence="1">
    <location>
        <begin position="398"/>
        <end position="416"/>
    </location>
</feature>
<evidence type="ECO:0008006" key="4">
    <source>
        <dbReference type="Google" id="ProtNLM"/>
    </source>
</evidence>
<name>A0A2T0WN28_9BACT</name>
<accession>A0A2T0WN28</accession>
<feature type="transmembrane region" description="Helical" evidence="1">
    <location>
        <begin position="138"/>
        <end position="161"/>
    </location>
</feature>
<organism evidence="2 3">
    <name type="scientific">Mongoliibacter ruber</name>
    <dbReference type="NCBI Taxonomy" id="1750599"/>
    <lineage>
        <taxon>Bacteria</taxon>
        <taxon>Pseudomonadati</taxon>
        <taxon>Bacteroidota</taxon>
        <taxon>Cytophagia</taxon>
        <taxon>Cytophagales</taxon>
        <taxon>Cyclobacteriaceae</taxon>
        <taxon>Mongoliibacter</taxon>
    </lineage>
</organism>
<feature type="transmembrane region" description="Helical" evidence="1">
    <location>
        <begin position="15"/>
        <end position="33"/>
    </location>
</feature>
<keyword evidence="1" id="KW-1133">Transmembrane helix</keyword>
<keyword evidence="3" id="KW-1185">Reference proteome</keyword>
<feature type="transmembrane region" description="Helical" evidence="1">
    <location>
        <begin position="182"/>
        <end position="208"/>
    </location>
</feature>
<dbReference type="Pfam" id="PF26314">
    <property type="entry name" value="MptA_B_family"/>
    <property type="match status" value="1"/>
</dbReference>
<feature type="transmembrane region" description="Helical" evidence="1">
    <location>
        <begin position="220"/>
        <end position="238"/>
    </location>
</feature>
<feature type="transmembrane region" description="Helical" evidence="1">
    <location>
        <begin position="366"/>
        <end position="386"/>
    </location>
</feature>
<feature type="transmembrane region" description="Helical" evidence="1">
    <location>
        <begin position="250"/>
        <end position="273"/>
    </location>
</feature>
<comment type="caution">
    <text evidence="2">The sequence shown here is derived from an EMBL/GenBank/DDBJ whole genome shotgun (WGS) entry which is preliminary data.</text>
</comment>
<dbReference type="EMBL" id="PVTR01000005">
    <property type="protein sequence ID" value="PRY88109.1"/>
    <property type="molecule type" value="Genomic_DNA"/>
</dbReference>
<keyword evidence="1" id="KW-0472">Membrane</keyword>
<evidence type="ECO:0000313" key="3">
    <source>
        <dbReference type="Proteomes" id="UP000238157"/>
    </source>
</evidence>
<reference evidence="2 3" key="1">
    <citation type="submission" date="2018-03" db="EMBL/GenBank/DDBJ databases">
        <title>Genomic Encyclopedia of Archaeal and Bacterial Type Strains, Phase II (KMG-II): from individual species to whole genera.</title>
        <authorList>
            <person name="Goeker M."/>
        </authorList>
    </citation>
    <scope>NUCLEOTIDE SEQUENCE [LARGE SCALE GENOMIC DNA]</scope>
    <source>
        <strain evidence="2 3">DSM 27929</strain>
    </source>
</reference>
<dbReference type="OrthoDB" id="1491846at2"/>
<evidence type="ECO:0000256" key="1">
    <source>
        <dbReference type="SAM" id="Phobius"/>
    </source>
</evidence>
<evidence type="ECO:0000313" key="2">
    <source>
        <dbReference type="EMBL" id="PRY88109.1"/>
    </source>
</evidence>
<sequence length="428" mass="49476">MALAMMNYTFERSDFVWQLGLYIFLFALYYISIYQGKIKFGLKEGLIAAIALRLLLLPAVPVLSDDFYRFIFDGQLIANGLNPYAFLPVDAVDKIQGQQVHEYWGHLLSQMNSPEYYSVYPPLHQLFFWISALVGERLIWNVVLLRLAILFSESLNFLLLYKIIKLKNLPIKPLWLYAFNPLVILELTGNLHFEGFVLTGLLFGFYFWEKKKVYPSALGWSLASGLKLTPLILGPLWLKVWPENKVVKFLLVSAILIAIFLMPLFFGNGYLGFLESFRLYQSKFEFNASIYFVIREIWAGMVGYNPLIYLGPILSMVTLVSIVVFSYFWKTESFSRLVQGAVWIYLIYLLLQPVVHPWYLIPAFGIGVLIQNRIFLFWTGLVFLSYGAYSGVEVEENFVLIMIEYFILFFVIISAFKNLKPFSVSPNA</sequence>
<gene>
    <name evidence="2" type="ORF">CLW00_105230</name>
</gene>
<feature type="transmembrane region" description="Helical" evidence="1">
    <location>
        <begin position="341"/>
        <end position="360"/>
    </location>
</feature>
<feature type="transmembrane region" description="Helical" evidence="1">
    <location>
        <begin position="307"/>
        <end position="329"/>
    </location>
</feature>
<feature type="transmembrane region" description="Helical" evidence="1">
    <location>
        <begin position="45"/>
        <end position="63"/>
    </location>
</feature>